<dbReference type="NCBIfam" id="NF041278">
    <property type="entry name" value="CmcJ_NvfI_EfuI"/>
    <property type="match status" value="1"/>
</dbReference>
<evidence type="ECO:0000313" key="5">
    <source>
        <dbReference type="Proteomes" id="UP000572754"/>
    </source>
</evidence>
<feature type="region of interest" description="Disordered" evidence="2">
    <location>
        <begin position="297"/>
        <end position="333"/>
    </location>
</feature>
<dbReference type="PROSITE" id="PS00108">
    <property type="entry name" value="PROTEIN_KINASE_ST"/>
    <property type="match status" value="1"/>
</dbReference>
<sequence>MTEAASNFTLNAHDKPVDLDSLPSKSATLQFFDASDPKWSTEKPFYSNIPFTQTKIANTNVINTSARVQISDIRGHESDFALDKNGFQLVEWKHQFPNVGPSFQEEGYPAVVKFMKDVLGSHVKVCVFDHIVRQSQPRGSAPEDEKGYIGRPSKVAHNDQTYQGTIAKIKHDFGSQAPSILSQRFRIINVWKPLKPVRQYPLTLCDYRTCDEKDGHRSDLVYPHVVSENILFSYSPDQKWYYVSDQSDEEVWLIKTMDSLARTEDVAMYTPHTSFFDEDPAVVEEIRESIELRVSTNATMERTRSHSRGRPTDADKKRYEDEPMTRESSVGDCDLVCPQPAKAQPWKQALQVEKDSGTNPLLNWEPNAMDFGEKPWLKIDWSKIEGTGPGGVDIVRLRKILDDIYHGNYEVSFKNDVFLILAPRELYLEEREAVAEGSEYKRIVKENNAVKATMKAPVSGKANPKLVRPRKRKILPGQSSSQPATEKPDVPDTSQIPLFDVMTQVILPLEPKAKAATSDQVLVVVENVTTDDVGRTLQGLYAIPVASGETSRVFGVKTRLSLDGHLSDSKDVVRKCAVKRLHESTSPEQFWAEYESLKSLKSLNHPHLVETLSVFRSEMGGTQHFNFLFPLALSNLKRLFRDSHVPVPLRNRNLDSLWGQIPGISSAVAYLHDSAYMAHRDIKPSNILIYEELSGSELSLKLTDFGLSVDLSRARTWEQGSRARQSAWLYDSPEVRNASPMTGAETSTRVKIPSALDLMANDIWKLGCVFTEMLAYLVGEGSSGVEAFRDYITTTEDNVSSDVFNDTRFDDGEQVKPQVLEFIERMAHKDHRAGMLQSVISDMLAKSALRPTMADVFNTPQWHGAELALALSDDELDRYKATCFPVTTNNIPLLPLTRQGLKAQQASNPSSSTQPINLGQPSQSSLGTNALVSAIISSAVRTTVNTKDIYWCIERNFKEPTEIYLSPIQNAETLDDEQLFHQVNKAIGSTEGWIRRLFSWKRCTAIDFVQVRPEDALISRSVLTWQFLVIWENKDQVNPIQKELPPPATRFYNHSVPLPHDFHMRAVGLQMVFGLRDPKKGRGEKTIINMLPKKRNPPPFSKRISEPGWGLHANMGFSQRRVHRINSRRGRCGRDSLEAKSLNLATTLAYEADIAAAYTRPITVKSPYADFAEYWRT</sequence>
<dbReference type="InterPro" id="IPR044053">
    <property type="entry name" value="AsaB-like"/>
</dbReference>
<feature type="compositionally biased region" description="Basic and acidic residues" evidence="2">
    <location>
        <begin position="310"/>
        <end position="325"/>
    </location>
</feature>
<dbReference type="Proteomes" id="UP000572754">
    <property type="component" value="Unassembled WGS sequence"/>
</dbReference>
<name>A0A8H5SUF3_FUSCI</name>
<evidence type="ECO:0000313" key="4">
    <source>
        <dbReference type="EMBL" id="KAF5660204.1"/>
    </source>
</evidence>
<accession>A0A8H5SUF3</accession>
<organism evidence="4 5">
    <name type="scientific">Fusarium circinatum</name>
    <name type="common">Pitch canker fungus</name>
    <name type="synonym">Gibberella circinata</name>
    <dbReference type="NCBI Taxonomy" id="48490"/>
    <lineage>
        <taxon>Eukaryota</taxon>
        <taxon>Fungi</taxon>
        <taxon>Dikarya</taxon>
        <taxon>Ascomycota</taxon>
        <taxon>Pezizomycotina</taxon>
        <taxon>Sordariomycetes</taxon>
        <taxon>Hypocreomycetidae</taxon>
        <taxon>Hypocreales</taxon>
        <taxon>Nectriaceae</taxon>
        <taxon>Fusarium</taxon>
        <taxon>Fusarium fujikuroi species complex</taxon>
    </lineage>
</organism>
<dbReference type="PROSITE" id="PS50011">
    <property type="entry name" value="PROTEIN_KINASE_DOM"/>
    <property type="match status" value="1"/>
</dbReference>
<dbReference type="InterPro" id="IPR008271">
    <property type="entry name" value="Ser/Thr_kinase_AS"/>
</dbReference>
<feature type="compositionally biased region" description="Polar residues" evidence="2">
    <location>
        <begin position="902"/>
        <end position="922"/>
    </location>
</feature>
<dbReference type="GO" id="GO:0016491">
    <property type="term" value="F:oxidoreductase activity"/>
    <property type="evidence" value="ECO:0007669"/>
    <property type="project" value="InterPro"/>
</dbReference>
<dbReference type="Gene3D" id="1.10.510.10">
    <property type="entry name" value="Transferase(Phosphotransferase) domain 1"/>
    <property type="match status" value="1"/>
</dbReference>
<dbReference type="EMBL" id="JAAQPE010000521">
    <property type="protein sequence ID" value="KAF5660204.1"/>
    <property type="molecule type" value="Genomic_DNA"/>
</dbReference>
<reference evidence="5" key="1">
    <citation type="journal article" date="2020" name="BMC Genomics">
        <title>Correction to: Identification and distribution of gene clusters required for synthesis of sphingolipid metabolism inhibitors in diverse species of the filamentous fungus Fusarium.</title>
        <authorList>
            <person name="Kim H.S."/>
            <person name="Lohmar J.M."/>
            <person name="Busman M."/>
            <person name="Brown D.W."/>
            <person name="Naumann T.A."/>
            <person name="Divon H.H."/>
            <person name="Lysoe E."/>
            <person name="Uhlig S."/>
            <person name="Proctor R.H."/>
        </authorList>
    </citation>
    <scope>NUCLEOTIDE SEQUENCE [LARGE SCALE GENOMIC DNA]</scope>
    <source>
        <strain evidence="5">NRRL 25331</strain>
    </source>
</reference>
<proteinExistence type="inferred from homology"/>
<keyword evidence="4" id="KW-0418">Kinase</keyword>
<comment type="caution">
    <text evidence="4">The sequence shown here is derived from an EMBL/GenBank/DDBJ whole genome shotgun (WGS) entry which is preliminary data.</text>
</comment>
<protein>
    <submittedName>
        <fullName evidence="4">Serine threonine kinase</fullName>
    </submittedName>
</protein>
<dbReference type="Pfam" id="PF00069">
    <property type="entry name" value="Pkinase"/>
    <property type="match status" value="1"/>
</dbReference>
<dbReference type="InterPro" id="IPR011009">
    <property type="entry name" value="Kinase-like_dom_sf"/>
</dbReference>
<feature type="region of interest" description="Disordered" evidence="2">
    <location>
        <begin position="900"/>
        <end position="922"/>
    </location>
</feature>
<dbReference type="GO" id="GO:0005524">
    <property type="term" value="F:ATP binding"/>
    <property type="evidence" value="ECO:0007669"/>
    <property type="project" value="InterPro"/>
</dbReference>
<dbReference type="CDD" id="cd00180">
    <property type="entry name" value="PKc"/>
    <property type="match status" value="1"/>
</dbReference>
<dbReference type="AlphaFoldDB" id="A0A8H5SUF3"/>
<dbReference type="SUPFAM" id="SSF56112">
    <property type="entry name" value="Protein kinase-like (PK-like)"/>
    <property type="match status" value="1"/>
</dbReference>
<dbReference type="PANTHER" id="PTHR34598">
    <property type="entry name" value="BLL6449 PROTEIN"/>
    <property type="match status" value="1"/>
</dbReference>
<dbReference type="PANTHER" id="PTHR34598:SF3">
    <property type="entry name" value="OXIDOREDUCTASE AN1597"/>
    <property type="match status" value="1"/>
</dbReference>
<keyword evidence="4" id="KW-0808">Transferase</keyword>
<evidence type="ECO:0000259" key="3">
    <source>
        <dbReference type="PROSITE" id="PS50011"/>
    </source>
</evidence>
<feature type="region of interest" description="Disordered" evidence="2">
    <location>
        <begin position="457"/>
        <end position="493"/>
    </location>
</feature>
<gene>
    <name evidence="4" type="ORF">FCIRC_12215</name>
</gene>
<feature type="domain" description="Protein kinase" evidence="3">
    <location>
        <begin position="539"/>
        <end position="862"/>
    </location>
</feature>
<comment type="similarity">
    <text evidence="1">Belongs to the asaB hydroxylase/desaturase family.</text>
</comment>
<evidence type="ECO:0000256" key="2">
    <source>
        <dbReference type="SAM" id="MobiDB-lite"/>
    </source>
</evidence>
<keyword evidence="5" id="KW-1185">Reference proteome</keyword>
<reference evidence="4 5" key="2">
    <citation type="submission" date="2020-05" db="EMBL/GenBank/DDBJ databases">
        <title>Identification and distribution of gene clusters putatively required for synthesis of sphingolipid metabolism inhibitors in phylogenetically diverse species of the filamentous fungus Fusarium.</title>
        <authorList>
            <person name="Kim H.-S."/>
            <person name="Busman M."/>
            <person name="Brown D.W."/>
            <person name="Divon H."/>
            <person name="Uhlig S."/>
            <person name="Proctor R.H."/>
        </authorList>
    </citation>
    <scope>NUCLEOTIDE SEQUENCE [LARGE SCALE GENOMIC DNA]</scope>
    <source>
        <strain evidence="4 5">NRRL 25331</strain>
    </source>
</reference>
<dbReference type="SMART" id="SM00220">
    <property type="entry name" value="S_TKc"/>
    <property type="match status" value="1"/>
</dbReference>
<evidence type="ECO:0000256" key="1">
    <source>
        <dbReference type="ARBA" id="ARBA00023604"/>
    </source>
</evidence>
<dbReference type="GO" id="GO:0004672">
    <property type="term" value="F:protein kinase activity"/>
    <property type="evidence" value="ECO:0007669"/>
    <property type="project" value="InterPro"/>
</dbReference>
<dbReference type="InterPro" id="IPR000719">
    <property type="entry name" value="Prot_kinase_dom"/>
</dbReference>